<dbReference type="NCBIfam" id="NF006989">
    <property type="entry name" value="PRK09454.1"/>
    <property type="match status" value="1"/>
</dbReference>
<dbReference type="RefSeq" id="WP_163651265.1">
    <property type="nucleotide sequence ID" value="NZ_JAAGRN010000001.1"/>
</dbReference>
<feature type="domain" description="GP-PDE" evidence="1">
    <location>
        <begin position="10"/>
        <end position="247"/>
    </location>
</feature>
<accession>A0A6B2QXY4</accession>
<proteinExistence type="predicted"/>
<gene>
    <name evidence="2" type="primary">ugpQ</name>
    <name evidence="2" type="ORF">G3I67_01925</name>
</gene>
<dbReference type="Pfam" id="PF03009">
    <property type="entry name" value="GDPD"/>
    <property type="match status" value="1"/>
</dbReference>
<reference evidence="2" key="1">
    <citation type="submission" date="2020-02" db="EMBL/GenBank/DDBJ databases">
        <authorList>
            <person name="Chen W.-M."/>
        </authorList>
    </citation>
    <scope>NUCLEOTIDE SEQUENCE</scope>
    <source>
        <strain evidence="2">NBD-18</strain>
    </source>
</reference>
<keyword evidence="2" id="KW-0378">Hydrolase</keyword>
<dbReference type="InterPro" id="IPR030395">
    <property type="entry name" value="GP_PDE_dom"/>
</dbReference>
<comment type="caution">
    <text evidence="2">The sequence shown here is derived from an EMBL/GenBank/DDBJ whole genome shotgun (WGS) entry which is preliminary data.</text>
</comment>
<dbReference type="EMBL" id="JAAGRN010000001">
    <property type="protein sequence ID" value="NDY81979.1"/>
    <property type="molecule type" value="Genomic_DNA"/>
</dbReference>
<dbReference type="PANTHER" id="PTHR46211:SF1">
    <property type="entry name" value="GLYCEROPHOSPHODIESTER PHOSPHODIESTERASE, CYTOPLASMIC"/>
    <property type="match status" value="1"/>
</dbReference>
<name>A0A6B2QXY4_9BURK</name>
<dbReference type="InterPro" id="IPR017946">
    <property type="entry name" value="PLC-like_Pdiesterase_TIM-brl"/>
</dbReference>
<dbReference type="SUPFAM" id="SSF51695">
    <property type="entry name" value="PLC-like phosphodiesterases"/>
    <property type="match status" value="1"/>
</dbReference>
<dbReference type="PROSITE" id="PS51704">
    <property type="entry name" value="GP_PDE"/>
    <property type="match status" value="1"/>
</dbReference>
<dbReference type="Gene3D" id="3.20.20.190">
    <property type="entry name" value="Phosphatidylinositol (PI) phosphodiesterase"/>
    <property type="match status" value="1"/>
</dbReference>
<dbReference type="AlphaFoldDB" id="A0A6B2QXY4"/>
<organism evidence="2">
    <name type="scientific">Sheuella amnicola</name>
    <dbReference type="NCBI Taxonomy" id="2707330"/>
    <lineage>
        <taxon>Bacteria</taxon>
        <taxon>Pseudomonadati</taxon>
        <taxon>Pseudomonadota</taxon>
        <taxon>Betaproteobacteria</taxon>
        <taxon>Burkholderiales</taxon>
        <taxon>Alcaligenaceae</taxon>
        <taxon>Sheuella</taxon>
    </lineage>
</organism>
<dbReference type="GO" id="GO:0008889">
    <property type="term" value="F:glycerophosphodiester phosphodiesterase activity"/>
    <property type="evidence" value="ECO:0007669"/>
    <property type="project" value="UniProtKB-EC"/>
</dbReference>
<dbReference type="EC" id="3.1.4.46" evidence="2"/>
<evidence type="ECO:0000313" key="2">
    <source>
        <dbReference type="EMBL" id="NDY81979.1"/>
    </source>
</evidence>
<sequence>MSQAVNWPYPKLIAHRGAGKLAPENTMSAIRLGVEMGYKMAEYDAKLSADEVVILLHDSDLDRTSNGQGPAGKLSFSELAQLDAGSWHSAKYAGETIPTLQAIARFTVANGMASNIEIKPSPGVEQLTGRLVASAARELWAKADIPPLLTSFSIEALQSARIQAPELPRGFLSKQLPVNWQDILSGLDCVSVHLHHEAITKDVLECLQTAGYRVAAWTVNDSDRARELLDWGIDAVITDSIDQIRPY</sequence>
<dbReference type="CDD" id="cd08562">
    <property type="entry name" value="GDPD_EcUgpQ_like"/>
    <property type="match status" value="1"/>
</dbReference>
<dbReference type="GO" id="GO:0006629">
    <property type="term" value="P:lipid metabolic process"/>
    <property type="evidence" value="ECO:0007669"/>
    <property type="project" value="InterPro"/>
</dbReference>
<evidence type="ECO:0000259" key="1">
    <source>
        <dbReference type="PROSITE" id="PS51704"/>
    </source>
</evidence>
<dbReference type="PANTHER" id="PTHR46211">
    <property type="entry name" value="GLYCEROPHOSPHORYL DIESTER PHOSPHODIESTERASE"/>
    <property type="match status" value="1"/>
</dbReference>
<protein>
    <submittedName>
        <fullName evidence="2">Glycerophosphodiester phosphodiesterase</fullName>
        <ecNumber evidence="2">3.1.4.46</ecNumber>
    </submittedName>
</protein>